<evidence type="ECO:0000313" key="5">
    <source>
        <dbReference type="EMBL" id="VAW54988.1"/>
    </source>
</evidence>
<dbReference type="Gene3D" id="3.40.50.2300">
    <property type="match status" value="1"/>
</dbReference>
<dbReference type="SMART" id="SM00421">
    <property type="entry name" value="HTH_LUXR"/>
    <property type="match status" value="1"/>
</dbReference>
<dbReference type="Pfam" id="PF00072">
    <property type="entry name" value="Response_reg"/>
    <property type="match status" value="1"/>
</dbReference>
<dbReference type="EMBL" id="UOFE01000045">
    <property type="protein sequence ID" value="VAW54988.1"/>
    <property type="molecule type" value="Genomic_DNA"/>
</dbReference>
<reference evidence="5" key="1">
    <citation type="submission" date="2018-06" db="EMBL/GenBank/DDBJ databases">
        <authorList>
            <person name="Zhirakovskaya E."/>
        </authorList>
    </citation>
    <scope>NUCLEOTIDE SEQUENCE</scope>
</reference>
<dbReference type="CDD" id="cd17535">
    <property type="entry name" value="REC_NarL-like"/>
    <property type="match status" value="1"/>
</dbReference>
<proteinExistence type="predicted"/>
<dbReference type="CDD" id="cd06170">
    <property type="entry name" value="LuxR_C_like"/>
    <property type="match status" value="1"/>
</dbReference>
<dbReference type="PANTHER" id="PTHR45566">
    <property type="entry name" value="HTH-TYPE TRANSCRIPTIONAL REGULATOR YHJB-RELATED"/>
    <property type="match status" value="1"/>
</dbReference>
<dbReference type="InterPro" id="IPR011006">
    <property type="entry name" value="CheY-like_superfamily"/>
</dbReference>
<keyword evidence="1" id="KW-0597">Phosphoprotein</keyword>
<dbReference type="InterPro" id="IPR001789">
    <property type="entry name" value="Sig_transdc_resp-reg_receiver"/>
</dbReference>
<dbReference type="SMART" id="SM00448">
    <property type="entry name" value="REC"/>
    <property type="match status" value="1"/>
</dbReference>
<dbReference type="GO" id="GO:0003677">
    <property type="term" value="F:DNA binding"/>
    <property type="evidence" value="ECO:0007669"/>
    <property type="project" value="UniProtKB-KW"/>
</dbReference>
<dbReference type="PANTHER" id="PTHR45566:SF1">
    <property type="entry name" value="HTH-TYPE TRANSCRIPTIONAL REGULATOR YHJB-RELATED"/>
    <property type="match status" value="1"/>
</dbReference>
<dbReference type="GO" id="GO:0006355">
    <property type="term" value="P:regulation of DNA-templated transcription"/>
    <property type="evidence" value="ECO:0007669"/>
    <property type="project" value="InterPro"/>
</dbReference>
<sequence>MMKALIADDHNLIIEGIELILNRLLDSVDILEADNFDDTHKIVTENSDLDLIVMDIFMPGMTGPQGVSIIRNSAPVVPIIVLSMSEETGHMRDCLKFGANGYIPKSSKSNILSNAINLVLEGGIYIPPEMLDVITHSNDHHAAVNNNAKQSVLTERQMDVLKLLAQGKTNKDIARSLNISDTTVKTHTMTIFRQLGAENRTQAVHLALQLKLIDTDMPIQG</sequence>
<gene>
    <name evidence="5" type="ORF">MNBD_GAMMA05-1692</name>
</gene>
<protein>
    <recommendedName>
        <fullName evidence="6">Two-component transcriptional response regulator, LuxR family</fullName>
    </recommendedName>
</protein>
<evidence type="ECO:0000256" key="1">
    <source>
        <dbReference type="ARBA" id="ARBA00022553"/>
    </source>
</evidence>
<organism evidence="5">
    <name type="scientific">hydrothermal vent metagenome</name>
    <dbReference type="NCBI Taxonomy" id="652676"/>
    <lineage>
        <taxon>unclassified sequences</taxon>
        <taxon>metagenomes</taxon>
        <taxon>ecological metagenomes</taxon>
    </lineage>
</organism>
<keyword evidence="2" id="KW-0238">DNA-binding</keyword>
<dbReference type="PRINTS" id="PR00038">
    <property type="entry name" value="HTHLUXR"/>
</dbReference>
<dbReference type="InterPro" id="IPR000792">
    <property type="entry name" value="Tscrpt_reg_LuxR_C"/>
</dbReference>
<dbReference type="PROSITE" id="PS50043">
    <property type="entry name" value="HTH_LUXR_2"/>
    <property type="match status" value="1"/>
</dbReference>
<dbReference type="PROSITE" id="PS50110">
    <property type="entry name" value="RESPONSE_REGULATORY"/>
    <property type="match status" value="1"/>
</dbReference>
<dbReference type="InterPro" id="IPR016032">
    <property type="entry name" value="Sig_transdc_resp-reg_C-effctor"/>
</dbReference>
<evidence type="ECO:0008006" key="6">
    <source>
        <dbReference type="Google" id="ProtNLM"/>
    </source>
</evidence>
<evidence type="ECO:0000256" key="2">
    <source>
        <dbReference type="ARBA" id="ARBA00023125"/>
    </source>
</evidence>
<feature type="domain" description="Response regulatory" evidence="4">
    <location>
        <begin position="3"/>
        <end position="120"/>
    </location>
</feature>
<dbReference type="SUPFAM" id="SSF46894">
    <property type="entry name" value="C-terminal effector domain of the bipartite response regulators"/>
    <property type="match status" value="1"/>
</dbReference>
<dbReference type="InterPro" id="IPR058245">
    <property type="entry name" value="NreC/VraR/RcsB-like_REC"/>
</dbReference>
<name>A0A3B0WG47_9ZZZZ</name>
<feature type="domain" description="HTH luxR-type" evidence="3">
    <location>
        <begin position="146"/>
        <end position="211"/>
    </location>
</feature>
<evidence type="ECO:0000259" key="4">
    <source>
        <dbReference type="PROSITE" id="PS50110"/>
    </source>
</evidence>
<dbReference type="Pfam" id="PF00196">
    <property type="entry name" value="GerE"/>
    <property type="match status" value="1"/>
</dbReference>
<dbReference type="GO" id="GO:0000160">
    <property type="term" value="P:phosphorelay signal transduction system"/>
    <property type="evidence" value="ECO:0007669"/>
    <property type="project" value="InterPro"/>
</dbReference>
<evidence type="ECO:0000259" key="3">
    <source>
        <dbReference type="PROSITE" id="PS50043"/>
    </source>
</evidence>
<dbReference type="AlphaFoldDB" id="A0A3B0WG47"/>
<dbReference type="SUPFAM" id="SSF52172">
    <property type="entry name" value="CheY-like"/>
    <property type="match status" value="1"/>
</dbReference>
<dbReference type="InterPro" id="IPR051015">
    <property type="entry name" value="EvgA-like"/>
</dbReference>
<accession>A0A3B0WG47</accession>